<keyword evidence="3" id="KW-0862">Zinc</keyword>
<sequence>MGPWGALANGSTWERLGIREALGLESRDVVKWTLNVFNINASLEIQPLQIGMLRDPLSKPADVQMEVQRAGTATDHSRRNKPNSGNSEQAMKCPRCDSPNTKFCYYNNYSLTQPRHFCKNCRRYWTQGGSLRNVPIGGGCRKNKRVKQRALDPHLFGGQLDDHSSFLQHAAAAGCGAAPGNFLSSSSCFMGGPPLPGFLDLAGPAPTDSHMLFSRIQDSLRQNTDQQSIGALDSVISAKQLSLMQQHPTTSLNMYDDVAGLDVSHAGNYVRPEQGQQMHQVFNGSVELGNSFFEQIIPASSGPVHNFSSPGNGVSLDQHQLCSNVFGVQQDAAGVFSGNAHEGHMADAQLKLVQAQQQRQALALHLGAASVEHHGMHNSGPGPSCSNAGTSGPLADVDSSCGLRSSASHQHISPPADQRRYIHHRHLALPDFEDQESPESMGSMNMVMRRGDMHAAVGHNLVKGSSGMNPNVVAGSYSTRTSAAHEESAWQQISSSHSSVDHQLPFALSGGAHNVPQAHSISTSSSHAGPHEQAHNIGFWSPSPANWSTTNQDVRAAGALL</sequence>
<keyword evidence="4" id="KW-0805">Transcription regulation</keyword>
<dbReference type="GO" id="GO:0008270">
    <property type="term" value="F:zinc ion binding"/>
    <property type="evidence" value="ECO:0007669"/>
    <property type="project" value="UniProtKB-KW"/>
</dbReference>
<dbReference type="PROSITE" id="PS01361">
    <property type="entry name" value="ZF_DOF_1"/>
    <property type="match status" value="1"/>
</dbReference>
<dbReference type="EMBL" id="JABFUD020000011">
    <property type="protein sequence ID" value="KAI5073706.1"/>
    <property type="molecule type" value="Genomic_DNA"/>
</dbReference>
<feature type="compositionally biased region" description="Polar residues" evidence="8">
    <location>
        <begin position="517"/>
        <end position="527"/>
    </location>
</feature>
<dbReference type="InterPro" id="IPR003851">
    <property type="entry name" value="Znf_Dof"/>
</dbReference>
<dbReference type="PANTHER" id="PTHR31992:SF313">
    <property type="entry name" value="DOF ZINC FINGER PROTEIN DOF5.7"/>
    <property type="match status" value="1"/>
</dbReference>
<keyword evidence="6" id="KW-0804">Transcription</keyword>
<reference evidence="10" key="1">
    <citation type="submission" date="2021-01" db="EMBL/GenBank/DDBJ databases">
        <title>Adiantum capillus-veneris genome.</title>
        <authorList>
            <person name="Fang Y."/>
            <person name="Liao Q."/>
        </authorList>
    </citation>
    <scope>NUCLEOTIDE SEQUENCE</scope>
    <source>
        <strain evidence="10">H3</strain>
        <tissue evidence="10">Leaf</tissue>
    </source>
</reference>
<dbReference type="PROSITE" id="PS50884">
    <property type="entry name" value="ZF_DOF_2"/>
    <property type="match status" value="1"/>
</dbReference>
<keyword evidence="2" id="KW-0863">Zinc-finger</keyword>
<dbReference type="GO" id="GO:0003677">
    <property type="term" value="F:DNA binding"/>
    <property type="evidence" value="ECO:0007669"/>
    <property type="project" value="UniProtKB-KW"/>
</dbReference>
<evidence type="ECO:0000256" key="2">
    <source>
        <dbReference type="ARBA" id="ARBA00022771"/>
    </source>
</evidence>
<evidence type="ECO:0000256" key="5">
    <source>
        <dbReference type="ARBA" id="ARBA00023125"/>
    </source>
</evidence>
<dbReference type="Pfam" id="PF02701">
    <property type="entry name" value="Zn_ribbon_Dof"/>
    <property type="match status" value="1"/>
</dbReference>
<organism evidence="10 11">
    <name type="scientific">Adiantum capillus-veneris</name>
    <name type="common">Maidenhair fern</name>
    <dbReference type="NCBI Taxonomy" id="13818"/>
    <lineage>
        <taxon>Eukaryota</taxon>
        <taxon>Viridiplantae</taxon>
        <taxon>Streptophyta</taxon>
        <taxon>Embryophyta</taxon>
        <taxon>Tracheophyta</taxon>
        <taxon>Polypodiopsida</taxon>
        <taxon>Polypodiidae</taxon>
        <taxon>Polypodiales</taxon>
        <taxon>Pteridineae</taxon>
        <taxon>Pteridaceae</taxon>
        <taxon>Vittarioideae</taxon>
        <taxon>Adiantum</taxon>
    </lineage>
</organism>
<dbReference type="InterPro" id="IPR045174">
    <property type="entry name" value="Dof"/>
</dbReference>
<keyword evidence="7" id="KW-0539">Nucleus</keyword>
<feature type="domain" description="Dof-type" evidence="9">
    <location>
        <begin position="91"/>
        <end position="145"/>
    </location>
</feature>
<dbReference type="OrthoDB" id="1936813at2759"/>
<keyword evidence="11" id="KW-1185">Reference proteome</keyword>
<evidence type="ECO:0000313" key="10">
    <source>
        <dbReference type="EMBL" id="KAI5073706.1"/>
    </source>
</evidence>
<feature type="region of interest" description="Disordered" evidence="8">
    <location>
        <begin position="61"/>
        <end position="92"/>
    </location>
</feature>
<proteinExistence type="predicted"/>
<dbReference type="PANTHER" id="PTHR31992">
    <property type="entry name" value="DOF ZINC FINGER PROTEIN DOF1.4-RELATED"/>
    <property type="match status" value="1"/>
</dbReference>
<dbReference type="GO" id="GO:0003700">
    <property type="term" value="F:DNA-binding transcription factor activity"/>
    <property type="evidence" value="ECO:0007669"/>
    <property type="project" value="InterPro"/>
</dbReference>
<name>A0A9D4ZI37_ADICA</name>
<evidence type="ECO:0000256" key="1">
    <source>
        <dbReference type="ARBA" id="ARBA00022723"/>
    </source>
</evidence>
<evidence type="ECO:0000256" key="6">
    <source>
        <dbReference type="ARBA" id="ARBA00023163"/>
    </source>
</evidence>
<evidence type="ECO:0000256" key="3">
    <source>
        <dbReference type="ARBA" id="ARBA00022833"/>
    </source>
</evidence>
<keyword evidence="5" id="KW-0238">DNA-binding</keyword>
<dbReference type="AlphaFoldDB" id="A0A9D4ZI37"/>
<evidence type="ECO:0000313" key="11">
    <source>
        <dbReference type="Proteomes" id="UP000886520"/>
    </source>
</evidence>
<gene>
    <name evidence="10" type="ORF">GOP47_0011719</name>
</gene>
<feature type="compositionally biased region" description="Polar residues" evidence="8">
    <location>
        <begin position="402"/>
        <end position="411"/>
    </location>
</feature>
<feature type="region of interest" description="Disordered" evidence="8">
    <location>
        <begin position="373"/>
        <end position="419"/>
    </location>
</feature>
<accession>A0A9D4ZI37</accession>
<comment type="caution">
    <text evidence="10">The sequence shown here is derived from an EMBL/GenBank/DDBJ whole genome shotgun (WGS) entry which is preliminary data.</text>
</comment>
<feature type="region of interest" description="Disordered" evidence="8">
    <location>
        <begin position="504"/>
        <end position="546"/>
    </location>
</feature>
<evidence type="ECO:0000256" key="7">
    <source>
        <dbReference type="ARBA" id="ARBA00023242"/>
    </source>
</evidence>
<evidence type="ECO:0000256" key="8">
    <source>
        <dbReference type="SAM" id="MobiDB-lite"/>
    </source>
</evidence>
<protein>
    <recommendedName>
        <fullName evidence="9">Dof-type domain-containing protein</fullName>
    </recommendedName>
</protein>
<dbReference type="Proteomes" id="UP000886520">
    <property type="component" value="Chromosome 11"/>
</dbReference>
<evidence type="ECO:0000259" key="9">
    <source>
        <dbReference type="PROSITE" id="PS50884"/>
    </source>
</evidence>
<evidence type="ECO:0000256" key="4">
    <source>
        <dbReference type="ARBA" id="ARBA00023015"/>
    </source>
</evidence>
<keyword evidence="1" id="KW-0479">Metal-binding</keyword>